<dbReference type="Pfam" id="PF06898">
    <property type="entry name" value="YqfD"/>
    <property type="match status" value="1"/>
</dbReference>
<dbReference type="AlphaFoldDB" id="A0A926NI48"/>
<evidence type="ECO:0000313" key="2">
    <source>
        <dbReference type="EMBL" id="MBD1382104.1"/>
    </source>
</evidence>
<dbReference type="NCBIfam" id="TIGR02876">
    <property type="entry name" value="spore_yqfD"/>
    <property type="match status" value="1"/>
</dbReference>
<dbReference type="Proteomes" id="UP000626844">
    <property type="component" value="Unassembled WGS sequence"/>
</dbReference>
<sequence length="395" mass="45447">MKNFWTNYFQGVIKVTIKGAGTERFLNDCSRNQIVVWNVRKDNNQAISFFIRFKDVQAIRHIVRKNECKCYFQKRIGLPFLYKKSLRNSGFIIGLGIFLFSILLLSNMVWGIEIKGATPQTEHLIKKELDRIGVKIGKIQFFVEKPDIIQKKLTDGIDEITWVGVELTGTTYHLNVVEKTSPNKEKLFSPQHIVAKKKAVISKMFVEEGKPMVMVNEHVKKGQILVSGLIGSEKNQKKVPARGEIFGETWYKSTVTVPLNTGFQVYSGKDNRKHYIRLGSLQIPIWGFNQEKLDSFELEEDTRYVKFLNWSLPIAYVKEIFRENEEITRSYSVDQAIDKGIEMGKIDVKQKIGEDGEIISQKVLHHSKENGKVKLEILYKTNENIVKTTPIVQGD</sequence>
<dbReference type="InterPro" id="IPR010690">
    <property type="entry name" value="YqfD"/>
</dbReference>
<proteinExistence type="predicted"/>
<name>A0A926NI48_9BACI</name>
<keyword evidence="3" id="KW-1185">Reference proteome</keyword>
<evidence type="ECO:0000256" key="1">
    <source>
        <dbReference type="SAM" id="Phobius"/>
    </source>
</evidence>
<comment type="caution">
    <text evidence="2">The sequence shown here is derived from an EMBL/GenBank/DDBJ whole genome shotgun (WGS) entry which is preliminary data.</text>
</comment>
<organism evidence="2 3">
    <name type="scientific">Metabacillus arenae</name>
    <dbReference type="NCBI Taxonomy" id="2771434"/>
    <lineage>
        <taxon>Bacteria</taxon>
        <taxon>Bacillati</taxon>
        <taxon>Bacillota</taxon>
        <taxon>Bacilli</taxon>
        <taxon>Bacillales</taxon>
        <taxon>Bacillaceae</taxon>
        <taxon>Metabacillus</taxon>
    </lineage>
</organism>
<gene>
    <name evidence="2" type="primary">yqfD</name>
    <name evidence="2" type="ORF">IC621_17885</name>
</gene>
<dbReference type="EMBL" id="JACXAI010000025">
    <property type="protein sequence ID" value="MBD1382104.1"/>
    <property type="molecule type" value="Genomic_DNA"/>
</dbReference>
<accession>A0A926NI48</accession>
<keyword evidence="1" id="KW-1133">Transmembrane helix</keyword>
<protein>
    <submittedName>
        <fullName evidence="2">Sporulation protein YqfD</fullName>
    </submittedName>
</protein>
<reference evidence="2" key="1">
    <citation type="submission" date="2020-09" db="EMBL/GenBank/DDBJ databases">
        <title>A novel bacterium of genus Bacillus, isolated from South China Sea.</title>
        <authorList>
            <person name="Huang H."/>
            <person name="Mo K."/>
            <person name="Hu Y."/>
        </authorList>
    </citation>
    <scope>NUCLEOTIDE SEQUENCE</scope>
    <source>
        <strain evidence="2">IB182487</strain>
    </source>
</reference>
<feature type="transmembrane region" description="Helical" evidence="1">
    <location>
        <begin position="91"/>
        <end position="112"/>
    </location>
</feature>
<keyword evidence="1" id="KW-0472">Membrane</keyword>
<evidence type="ECO:0000313" key="3">
    <source>
        <dbReference type="Proteomes" id="UP000626844"/>
    </source>
</evidence>
<keyword evidence="1" id="KW-0812">Transmembrane</keyword>
<dbReference type="RefSeq" id="WP_191159969.1">
    <property type="nucleotide sequence ID" value="NZ_JACXAI010000025.1"/>
</dbReference>
<dbReference type="PIRSF" id="PIRSF029895">
    <property type="entry name" value="SpoIV"/>
    <property type="match status" value="1"/>
</dbReference>